<dbReference type="InterPro" id="IPR056091">
    <property type="entry name" value="DUF7674"/>
</dbReference>
<dbReference type="Proteomes" id="UP000636755">
    <property type="component" value="Unassembled WGS sequence"/>
</dbReference>
<dbReference type="RefSeq" id="WP_186936005.1">
    <property type="nucleotide sequence ID" value="NZ_JACOPS010000005.1"/>
</dbReference>
<sequence length="261" mass="29531">MEIKNAFEYIAGKVEAQLAPAGYTRQKVAADDKQEIVALFTSENVAYSVVYYKEKTHMVLRTCTMTEEGPDNEWKTLATWMLDEESTQKDVESISNDFIEGVSGAVAVKRAKQIKQKKKKDDDGNADPKFLAKRFVAVFPELKEEIKYEEDGYFPFRGATFAKEKIAPKIVDYVKSATKPQLEKLVGIFNLQYNNGDVDTRAIITIVLLNALDDEQFNTVFEYLSDDLKKAAKAARKYKGKKVKPEKPKKKNVSKASTLND</sequence>
<feature type="region of interest" description="Disordered" evidence="1">
    <location>
        <begin position="239"/>
        <end position="261"/>
    </location>
</feature>
<protein>
    <recommendedName>
        <fullName evidence="2">DUF7674 domain-containing protein</fullName>
    </recommendedName>
</protein>
<dbReference type="EMBL" id="JACOPS010000005">
    <property type="protein sequence ID" value="MBC5728877.1"/>
    <property type="molecule type" value="Genomic_DNA"/>
</dbReference>
<accession>A0ABR7HN24</accession>
<organism evidence="3 4">
    <name type="scientific">Ruminococcus intestinalis</name>
    <dbReference type="NCBI Taxonomy" id="2763066"/>
    <lineage>
        <taxon>Bacteria</taxon>
        <taxon>Bacillati</taxon>
        <taxon>Bacillota</taxon>
        <taxon>Clostridia</taxon>
        <taxon>Eubacteriales</taxon>
        <taxon>Oscillospiraceae</taxon>
        <taxon>Ruminococcus</taxon>
    </lineage>
</organism>
<feature type="domain" description="DUF7674" evidence="2">
    <location>
        <begin position="133"/>
        <end position="234"/>
    </location>
</feature>
<feature type="compositionally biased region" description="Basic residues" evidence="1">
    <location>
        <begin position="239"/>
        <end position="253"/>
    </location>
</feature>
<dbReference type="Pfam" id="PF24722">
    <property type="entry name" value="DUF7674"/>
    <property type="match status" value="1"/>
</dbReference>
<proteinExistence type="predicted"/>
<evidence type="ECO:0000259" key="2">
    <source>
        <dbReference type="Pfam" id="PF24722"/>
    </source>
</evidence>
<evidence type="ECO:0000313" key="4">
    <source>
        <dbReference type="Proteomes" id="UP000636755"/>
    </source>
</evidence>
<evidence type="ECO:0000256" key="1">
    <source>
        <dbReference type="SAM" id="MobiDB-lite"/>
    </source>
</evidence>
<evidence type="ECO:0000313" key="3">
    <source>
        <dbReference type="EMBL" id="MBC5728877.1"/>
    </source>
</evidence>
<comment type="caution">
    <text evidence="3">The sequence shown here is derived from an EMBL/GenBank/DDBJ whole genome shotgun (WGS) entry which is preliminary data.</text>
</comment>
<gene>
    <name evidence="3" type="ORF">H8R91_10185</name>
</gene>
<keyword evidence="4" id="KW-1185">Reference proteome</keyword>
<reference evidence="3 4" key="1">
    <citation type="submission" date="2020-08" db="EMBL/GenBank/DDBJ databases">
        <title>Genome public.</title>
        <authorList>
            <person name="Liu C."/>
            <person name="Sun Q."/>
        </authorList>
    </citation>
    <scope>NUCLEOTIDE SEQUENCE [LARGE SCALE GENOMIC DNA]</scope>
    <source>
        <strain evidence="3 4">NSJ-71</strain>
    </source>
</reference>
<name>A0ABR7HN24_9FIRM</name>